<evidence type="ECO:0000259" key="3">
    <source>
        <dbReference type="Pfam" id="PF25583"/>
    </source>
</evidence>
<dbReference type="PANTHER" id="PTHR34580">
    <property type="match status" value="1"/>
</dbReference>
<dbReference type="Pfam" id="PF19187">
    <property type="entry name" value="HTH_PafC"/>
    <property type="match status" value="1"/>
</dbReference>
<dbReference type="PROSITE" id="PS52050">
    <property type="entry name" value="WYL"/>
    <property type="match status" value="1"/>
</dbReference>
<dbReference type="InterPro" id="IPR043839">
    <property type="entry name" value="PafC_HTH"/>
</dbReference>
<sequence length="330" mass="35582">MHRTLLGADRVTLLLALVPYLTENGPTPVSELAEVFDVQPALLRRLVRFLGTAGVPGETMSYQHEDLFDIDWDALELHDIVSLTRTVAVDDTPRFAPAETAALIAGLQALTAVLPEDDAALARQTAARLGAALNEESAAPALSVTADAADPSLPVLIAAIEEGRALAFDYRDAAGRTSRRTVDPVSLAQEAGSWYLRAHCRDREAERTFRVEQMRGIRPLELSCAPRAGERGAEAIAEPAPRPEAASAPGAFELVAVLPERLLARFEGFEPEAIGDDGRGRVRVRIEAWHPGTAIRLVQQAPGEVEIEAPPAAREAVREWAERALAAYDA</sequence>
<evidence type="ECO:0000259" key="2">
    <source>
        <dbReference type="Pfam" id="PF19187"/>
    </source>
</evidence>
<dbReference type="InterPro" id="IPR028349">
    <property type="entry name" value="PafC-like"/>
</dbReference>
<feature type="domain" description="WCX" evidence="3">
    <location>
        <begin position="261"/>
        <end position="325"/>
    </location>
</feature>
<dbReference type="InterPro" id="IPR026881">
    <property type="entry name" value="WYL_dom"/>
</dbReference>
<dbReference type="EMBL" id="JAGDYL010000027">
    <property type="protein sequence ID" value="MBO1806265.1"/>
    <property type="molecule type" value="Genomic_DNA"/>
</dbReference>
<dbReference type="InterPro" id="IPR036390">
    <property type="entry name" value="WH_DNA-bd_sf"/>
</dbReference>
<gene>
    <name evidence="4" type="ORF">J4H91_13205</name>
</gene>
<accession>A0A939M3F7</accession>
<proteinExistence type="predicted"/>
<dbReference type="InterPro" id="IPR051534">
    <property type="entry name" value="CBASS_pafABC_assoc_protein"/>
</dbReference>
<keyword evidence="5" id="KW-1185">Reference proteome</keyword>
<dbReference type="Pfam" id="PF25583">
    <property type="entry name" value="WCX"/>
    <property type="match status" value="1"/>
</dbReference>
<protein>
    <submittedName>
        <fullName evidence="4">WYL domain-containing protein</fullName>
    </submittedName>
</protein>
<dbReference type="AlphaFoldDB" id="A0A939M3F7"/>
<comment type="caution">
    <text evidence="4">The sequence shown here is derived from an EMBL/GenBank/DDBJ whole genome shotgun (WGS) entry which is preliminary data.</text>
</comment>
<dbReference type="Proteomes" id="UP000664398">
    <property type="component" value="Unassembled WGS sequence"/>
</dbReference>
<feature type="domain" description="PafC HTH" evidence="2">
    <location>
        <begin position="9"/>
        <end position="129"/>
    </location>
</feature>
<organism evidence="4 5">
    <name type="scientific">Leucobacter ruminantium</name>
    <dbReference type="NCBI Taxonomy" id="1289170"/>
    <lineage>
        <taxon>Bacteria</taxon>
        <taxon>Bacillati</taxon>
        <taxon>Actinomycetota</taxon>
        <taxon>Actinomycetes</taxon>
        <taxon>Micrococcales</taxon>
        <taxon>Microbacteriaceae</taxon>
        <taxon>Leucobacter</taxon>
    </lineage>
</organism>
<reference evidence="4" key="1">
    <citation type="submission" date="2021-03" db="EMBL/GenBank/DDBJ databases">
        <title>Leucobacter chromiisoli sp. nov., isolated from chromium-containing soil of chemical plant.</title>
        <authorList>
            <person name="Xu Z."/>
        </authorList>
    </citation>
    <scope>NUCLEOTIDE SEQUENCE</scope>
    <source>
        <strain evidence="4">A2</strain>
    </source>
</reference>
<dbReference type="PIRSF" id="PIRSF016838">
    <property type="entry name" value="PafC"/>
    <property type="match status" value="1"/>
</dbReference>
<dbReference type="InterPro" id="IPR057727">
    <property type="entry name" value="WCX_dom"/>
</dbReference>
<evidence type="ECO:0000313" key="4">
    <source>
        <dbReference type="EMBL" id="MBO1806265.1"/>
    </source>
</evidence>
<dbReference type="SUPFAM" id="SSF46785">
    <property type="entry name" value="Winged helix' DNA-binding domain"/>
    <property type="match status" value="1"/>
</dbReference>
<dbReference type="Pfam" id="PF13280">
    <property type="entry name" value="WYL"/>
    <property type="match status" value="1"/>
</dbReference>
<evidence type="ECO:0000313" key="5">
    <source>
        <dbReference type="Proteomes" id="UP000664398"/>
    </source>
</evidence>
<dbReference type="PANTHER" id="PTHR34580:SF3">
    <property type="entry name" value="PROTEIN PAFB"/>
    <property type="match status" value="1"/>
</dbReference>
<dbReference type="RefSeq" id="WP_208046728.1">
    <property type="nucleotide sequence ID" value="NZ_JAGDYL010000027.1"/>
</dbReference>
<name>A0A939M3F7_9MICO</name>
<evidence type="ECO:0000259" key="1">
    <source>
        <dbReference type="Pfam" id="PF13280"/>
    </source>
</evidence>
<feature type="domain" description="WYL" evidence="1">
    <location>
        <begin position="153"/>
        <end position="218"/>
    </location>
</feature>